<protein>
    <recommendedName>
        <fullName evidence="3">H/ACA ribonucleoprotein complex non-core subunit NAF1</fullName>
    </recommendedName>
    <alternativeName>
        <fullName evidence="9">Nuclear assembly factor 1</fullName>
    </alternativeName>
</protein>
<dbReference type="InterPro" id="IPR007504">
    <property type="entry name" value="H/ACA_rnp_Gar1/Naf1"/>
</dbReference>
<dbReference type="FunFam" id="2.40.10.230:FF:000002">
    <property type="entry name" value="H/ACA ribonucleoprotein complex non-core subunit NAF1"/>
    <property type="match status" value="1"/>
</dbReference>
<evidence type="ECO:0000256" key="7">
    <source>
        <dbReference type="ARBA" id="ARBA00022884"/>
    </source>
</evidence>
<evidence type="ECO:0000313" key="11">
    <source>
        <dbReference type="EMBL" id="KHJ32061.1"/>
    </source>
</evidence>
<evidence type="ECO:0000256" key="1">
    <source>
        <dbReference type="ARBA" id="ARBA00004123"/>
    </source>
</evidence>
<accession>A0A0B1P538</accession>
<dbReference type="HOGENOM" id="CLU_012648_0_0_1"/>
<dbReference type="SUPFAM" id="SSF50447">
    <property type="entry name" value="Translation proteins"/>
    <property type="match status" value="1"/>
</dbReference>
<dbReference type="Proteomes" id="UP000030854">
    <property type="component" value="Unassembled WGS sequence"/>
</dbReference>
<evidence type="ECO:0000256" key="5">
    <source>
        <dbReference type="ARBA" id="ARBA00022552"/>
    </source>
</evidence>
<dbReference type="PANTHER" id="PTHR31633:SF1">
    <property type="entry name" value="H_ACA RIBONUCLEOPROTEIN COMPLEX NON-CORE SUBUNIT NAF1"/>
    <property type="match status" value="1"/>
</dbReference>
<feature type="compositionally biased region" description="Polar residues" evidence="10">
    <location>
        <begin position="526"/>
        <end position="538"/>
    </location>
</feature>
<feature type="region of interest" description="Disordered" evidence="10">
    <location>
        <begin position="241"/>
        <end position="277"/>
    </location>
</feature>
<dbReference type="STRING" id="52586.A0A0B1P538"/>
<name>A0A0B1P538_UNCNE</name>
<proteinExistence type="inferred from homology"/>
<keyword evidence="5" id="KW-0698">rRNA processing</keyword>
<comment type="subcellular location">
    <subcellularLocation>
        <location evidence="1">Nucleus</location>
    </subcellularLocation>
</comment>
<dbReference type="InterPro" id="IPR009000">
    <property type="entry name" value="Transl_B-barrel_sf"/>
</dbReference>
<comment type="similarity">
    <text evidence="2">Belongs to the NAF1 family.</text>
</comment>
<dbReference type="Pfam" id="PF04410">
    <property type="entry name" value="Gar1"/>
    <property type="match status" value="1"/>
</dbReference>
<dbReference type="GO" id="GO:0003723">
    <property type="term" value="F:RNA binding"/>
    <property type="evidence" value="ECO:0007669"/>
    <property type="project" value="UniProtKB-KW"/>
</dbReference>
<organism evidence="11 12">
    <name type="scientific">Uncinula necator</name>
    <name type="common">Grape powdery mildew</name>
    <dbReference type="NCBI Taxonomy" id="52586"/>
    <lineage>
        <taxon>Eukaryota</taxon>
        <taxon>Fungi</taxon>
        <taxon>Dikarya</taxon>
        <taxon>Ascomycota</taxon>
        <taxon>Pezizomycotina</taxon>
        <taxon>Leotiomycetes</taxon>
        <taxon>Erysiphales</taxon>
        <taxon>Erysiphaceae</taxon>
        <taxon>Erysiphe</taxon>
    </lineage>
</organism>
<feature type="compositionally biased region" description="Polar residues" evidence="10">
    <location>
        <begin position="590"/>
        <end position="602"/>
    </location>
</feature>
<feature type="compositionally biased region" description="Basic and acidic residues" evidence="10">
    <location>
        <begin position="539"/>
        <end position="551"/>
    </location>
</feature>
<evidence type="ECO:0000256" key="10">
    <source>
        <dbReference type="SAM" id="MobiDB-lite"/>
    </source>
</evidence>
<gene>
    <name evidence="11" type="ORF">EV44_g5379</name>
</gene>
<dbReference type="Gene3D" id="2.40.10.230">
    <property type="entry name" value="Probable tRNA pseudouridine synthase domain"/>
    <property type="match status" value="1"/>
</dbReference>
<dbReference type="GO" id="GO:0006364">
    <property type="term" value="P:rRNA processing"/>
    <property type="evidence" value="ECO:0007669"/>
    <property type="project" value="UniProtKB-KW"/>
</dbReference>
<dbReference type="PANTHER" id="PTHR31633">
    <property type="entry name" value="H/ACA RIBONUCLEOPROTEIN COMPLEX NON-CORE SUBUNIT NAF1"/>
    <property type="match status" value="1"/>
</dbReference>
<evidence type="ECO:0000313" key="12">
    <source>
        <dbReference type="Proteomes" id="UP000030854"/>
    </source>
</evidence>
<keyword evidence="6" id="KW-0597">Phosphoprotein</keyword>
<keyword evidence="8" id="KW-0539">Nucleus</keyword>
<evidence type="ECO:0000256" key="2">
    <source>
        <dbReference type="ARBA" id="ARBA00009801"/>
    </source>
</evidence>
<feature type="compositionally biased region" description="Basic residues" evidence="10">
    <location>
        <begin position="552"/>
        <end position="561"/>
    </location>
</feature>
<reference evidence="11 12" key="1">
    <citation type="journal article" date="2014" name="BMC Genomics">
        <title>Adaptive genomic structural variation in the grape powdery mildew pathogen, Erysiphe necator.</title>
        <authorList>
            <person name="Jones L."/>
            <person name="Riaz S."/>
            <person name="Morales-Cruz A."/>
            <person name="Amrine K.C."/>
            <person name="McGuire B."/>
            <person name="Gubler W.D."/>
            <person name="Walker M.A."/>
            <person name="Cantu D."/>
        </authorList>
    </citation>
    <scope>NUCLEOTIDE SEQUENCE [LARGE SCALE GENOMIC DNA]</scope>
    <source>
        <strain evidence="12">c</strain>
    </source>
</reference>
<feature type="region of interest" description="Disordered" evidence="10">
    <location>
        <begin position="192"/>
        <end position="215"/>
    </location>
</feature>
<evidence type="ECO:0000256" key="9">
    <source>
        <dbReference type="ARBA" id="ARBA00076743"/>
    </source>
</evidence>
<feature type="region of interest" description="Disordered" evidence="10">
    <location>
        <begin position="478"/>
        <end position="602"/>
    </location>
</feature>
<sequence>MENSVLEENQTNGLAEQSLTHALEALLGGLRPIPPLSTELSKNEDSDLSNLLENKSILSRDSSQLIEIQNENENLGPSAIPYDISKTTFSYIGAENSRNSPIYDEKQISNPDHTISDIGYVDNRTNSVLAQESQKDVTSSSICERKIDHHITEKSEQTTDAMTKLVAKNPVIPGLFLCDINNTNKKPTNLETIPPDFSTSQNFKSNSGISNDGIQEPATETTVITESPTDVEDSNVVVSEEANMEWEADSSPIEDSSDEQDSSENNTSSDDSEAGEDSFKFLSPEEQARILILGDGGSDDEGGDKSKGPEGQLRTKNEIVNEVILKPNVTITQDMPITELGAVEQVVDNILLIKAKISGEYKVLESGSVLCLSDRKVFGAVAETIGRVQQPYYSVLFTDATEIQAEGLSIGTIVYYSEIHSTFVFTKSLKAFKGSDASNINDEEVGEDEVEFSDDEAEAEHRRKIKLKRQEKRGVKIGSNGCLKRGRQSLQKLKEHPDDTSAINYDENDDEPYKTLTRPTGYVGSITRNEGSLEQTNPSEKDKKNNGEKNRSRGRNNRHRSSVNSGRGRGFQNRRGNRASAPRNLPHNPGNDSSIANTTHPNSVPGLYNNLLLPNTPINPYTSAQNSLNMQQFQEYDPRQVQAQQWPNPFLLFYGMNPFNG</sequence>
<evidence type="ECO:0000256" key="8">
    <source>
        <dbReference type="ARBA" id="ARBA00023242"/>
    </source>
</evidence>
<evidence type="ECO:0000256" key="3">
    <source>
        <dbReference type="ARBA" id="ARBA00021438"/>
    </source>
</evidence>
<comment type="caution">
    <text evidence="11">The sequence shown here is derived from an EMBL/GenBank/DDBJ whole genome shotgun (WGS) entry which is preliminary data.</text>
</comment>
<keyword evidence="12" id="KW-1185">Reference proteome</keyword>
<keyword evidence="7" id="KW-0694">RNA-binding</keyword>
<dbReference type="GO" id="GO:0000493">
    <property type="term" value="P:box H/ACA snoRNP assembly"/>
    <property type="evidence" value="ECO:0007669"/>
    <property type="project" value="InterPro"/>
</dbReference>
<dbReference type="GO" id="GO:0005732">
    <property type="term" value="C:sno(s)RNA-containing ribonucleoprotein complex"/>
    <property type="evidence" value="ECO:0007669"/>
    <property type="project" value="InterPro"/>
</dbReference>
<dbReference type="GO" id="GO:0001522">
    <property type="term" value="P:pseudouridine synthesis"/>
    <property type="evidence" value="ECO:0007669"/>
    <property type="project" value="InterPro"/>
</dbReference>
<dbReference type="InterPro" id="IPR038664">
    <property type="entry name" value="Gar1/Naf1_Cbf5-bd_sf"/>
</dbReference>
<dbReference type="EMBL" id="JNVN01002372">
    <property type="protein sequence ID" value="KHJ32061.1"/>
    <property type="molecule type" value="Genomic_DNA"/>
</dbReference>
<feature type="compositionally biased region" description="Basic and acidic residues" evidence="10">
    <location>
        <begin position="303"/>
        <end position="314"/>
    </location>
</feature>
<evidence type="ECO:0000256" key="6">
    <source>
        <dbReference type="ARBA" id="ARBA00022553"/>
    </source>
</evidence>
<feature type="compositionally biased region" description="Low complexity" evidence="10">
    <location>
        <begin position="562"/>
        <end position="574"/>
    </location>
</feature>
<evidence type="ECO:0000256" key="4">
    <source>
        <dbReference type="ARBA" id="ARBA00022517"/>
    </source>
</evidence>
<dbReference type="GO" id="GO:0005634">
    <property type="term" value="C:nucleus"/>
    <property type="evidence" value="ECO:0007669"/>
    <property type="project" value="UniProtKB-SubCell"/>
</dbReference>
<dbReference type="AlphaFoldDB" id="A0A0B1P538"/>
<feature type="region of interest" description="Disordered" evidence="10">
    <location>
        <begin position="293"/>
        <end position="314"/>
    </location>
</feature>
<dbReference type="InterPro" id="IPR040309">
    <property type="entry name" value="Naf1"/>
</dbReference>
<keyword evidence="4" id="KW-0690">Ribosome biogenesis</keyword>